<feature type="transmembrane region" description="Helical" evidence="1">
    <location>
        <begin position="90"/>
        <end position="123"/>
    </location>
</feature>
<keyword evidence="1" id="KW-0472">Membrane</keyword>
<sequence length="162" mass="16800">MTAVQQRDVARGVHVGAQEVFLGILLVVFAVYLQLALGMEWRTAAGRIGPGFFPRIVGGAGVVLTLAALVRSVRRGAPEAEADDRHPRTLAVVVAACAGLVAAFTVLGAVVAGALFLLGCLWLLDRAHPVRNAVVGLGVPLGLYLLFDTVLNAGLPAGVLPF</sequence>
<evidence type="ECO:0000256" key="1">
    <source>
        <dbReference type="SAM" id="Phobius"/>
    </source>
</evidence>
<keyword evidence="4" id="KW-1185">Reference proteome</keyword>
<feature type="transmembrane region" description="Helical" evidence="1">
    <location>
        <begin position="130"/>
        <end position="147"/>
    </location>
</feature>
<dbReference type="InterPro" id="IPR009936">
    <property type="entry name" value="DUF1468"/>
</dbReference>
<dbReference type="EMBL" id="BAAAHP010000178">
    <property type="protein sequence ID" value="GAA0897054.1"/>
    <property type="molecule type" value="Genomic_DNA"/>
</dbReference>
<comment type="caution">
    <text evidence="3">The sequence shown here is derived from an EMBL/GenBank/DDBJ whole genome shotgun (WGS) entry which is preliminary data.</text>
</comment>
<keyword evidence="1" id="KW-0812">Transmembrane</keyword>
<accession>A0ABP3YKP4</accession>
<proteinExistence type="predicted"/>
<keyword evidence="1" id="KW-1133">Transmembrane helix</keyword>
<feature type="transmembrane region" description="Helical" evidence="1">
    <location>
        <begin position="52"/>
        <end position="70"/>
    </location>
</feature>
<evidence type="ECO:0000313" key="4">
    <source>
        <dbReference type="Proteomes" id="UP001499967"/>
    </source>
</evidence>
<reference evidence="4" key="1">
    <citation type="journal article" date="2019" name="Int. J. Syst. Evol. Microbiol.">
        <title>The Global Catalogue of Microorganisms (GCM) 10K type strain sequencing project: providing services to taxonomists for standard genome sequencing and annotation.</title>
        <authorList>
            <consortium name="The Broad Institute Genomics Platform"/>
            <consortium name="The Broad Institute Genome Sequencing Center for Infectious Disease"/>
            <person name="Wu L."/>
            <person name="Ma J."/>
        </authorList>
    </citation>
    <scope>NUCLEOTIDE SEQUENCE [LARGE SCALE GENOMIC DNA]</scope>
    <source>
        <strain evidence="4">JCM 11117</strain>
    </source>
</reference>
<evidence type="ECO:0000259" key="2">
    <source>
        <dbReference type="Pfam" id="PF07331"/>
    </source>
</evidence>
<dbReference type="Pfam" id="PF07331">
    <property type="entry name" value="TctB"/>
    <property type="match status" value="1"/>
</dbReference>
<organism evidence="3 4">
    <name type="scientific">Pseudonocardia zijingensis</name>
    <dbReference type="NCBI Taxonomy" id="153376"/>
    <lineage>
        <taxon>Bacteria</taxon>
        <taxon>Bacillati</taxon>
        <taxon>Actinomycetota</taxon>
        <taxon>Actinomycetes</taxon>
        <taxon>Pseudonocardiales</taxon>
        <taxon>Pseudonocardiaceae</taxon>
        <taxon>Pseudonocardia</taxon>
    </lineage>
</organism>
<feature type="transmembrane region" description="Helical" evidence="1">
    <location>
        <begin position="20"/>
        <end position="40"/>
    </location>
</feature>
<name>A0ABP3YKP4_9PSEU</name>
<protein>
    <recommendedName>
        <fullName evidence="2">DUF1468 domain-containing protein</fullName>
    </recommendedName>
</protein>
<evidence type="ECO:0000313" key="3">
    <source>
        <dbReference type="EMBL" id="GAA0897054.1"/>
    </source>
</evidence>
<gene>
    <name evidence="3" type="ORF">GCM10009559_56970</name>
</gene>
<dbReference type="Proteomes" id="UP001499967">
    <property type="component" value="Unassembled WGS sequence"/>
</dbReference>
<feature type="domain" description="DUF1468" evidence="2">
    <location>
        <begin position="22"/>
        <end position="156"/>
    </location>
</feature>
<dbReference type="RefSeq" id="WP_343944699.1">
    <property type="nucleotide sequence ID" value="NZ_BAAAHP010000178.1"/>
</dbReference>